<evidence type="ECO:0000256" key="1">
    <source>
        <dbReference type="ARBA" id="ARBA00022737"/>
    </source>
</evidence>
<dbReference type="InterPro" id="IPR002182">
    <property type="entry name" value="NB-ARC"/>
</dbReference>
<dbReference type="InterPro" id="IPR058922">
    <property type="entry name" value="WHD_DRP"/>
</dbReference>
<evidence type="ECO:0000259" key="6">
    <source>
        <dbReference type="Pfam" id="PF23598"/>
    </source>
</evidence>
<dbReference type="Gene3D" id="3.80.10.10">
    <property type="entry name" value="Ribonuclease Inhibitor"/>
    <property type="match status" value="2"/>
</dbReference>
<dbReference type="Proteomes" id="UP001341840">
    <property type="component" value="Unassembled WGS sequence"/>
</dbReference>
<dbReference type="SUPFAM" id="SSF52540">
    <property type="entry name" value="P-loop containing nucleoside triphosphate hydrolases"/>
    <property type="match status" value="1"/>
</dbReference>
<dbReference type="EMBL" id="JASCZI010000793">
    <property type="protein sequence ID" value="MED6113399.1"/>
    <property type="molecule type" value="Genomic_DNA"/>
</dbReference>
<dbReference type="PRINTS" id="PR00364">
    <property type="entry name" value="DISEASERSIST"/>
</dbReference>
<feature type="domain" description="Disease resistance R13L4/SHOC-2-like LRR" evidence="6">
    <location>
        <begin position="526"/>
        <end position="851"/>
    </location>
</feature>
<evidence type="ECO:0000313" key="7">
    <source>
        <dbReference type="EMBL" id="MED6113399.1"/>
    </source>
</evidence>
<keyword evidence="8" id="KW-1185">Reference proteome</keyword>
<dbReference type="Pfam" id="PF23559">
    <property type="entry name" value="WHD_DRP"/>
    <property type="match status" value="1"/>
</dbReference>
<sequence length="931" mass="106253">MLREALEAAVVVSSIVYKNHVHERSNTTWVESARNYLIELFEELKKQQEAKMVRVLARPHHNGRRKMKRIVKGLGTLIEEAEKMRLCPAPIQMKNPAGLRATPSATSFAHHEVKFQGERRNDLVKLLVTEKRKTTEQPGQKRKKVGQKKAESNNGGTRKKGCQFIYVVGDDGMGKSAMARSVYSDEKVTENFPDRAWVDFSGKFDQRHLLKVIINRLSSDPIYEVETEALELRVRQVVKKKKCMVVLDNVECSDEGFSSSDMLEFLLKLFKDCDADSRILITTRDVKNVPRHEESKANTITLNKLCVDDWLSILKNCLFGLTIDETVRNEVIKYYDGKALTAKSISRIVRFKDFIPQGLKVLENYKGDRFALIYLVMPDALRQCLLYCNLFPENQSIDVGKLIKLWMANDFVVSNSEDMERMGWGYIQQLLDHSIFKEFRWYGHGSFKCKLEGEVINFIRRIAENECHIMHLDSEKMSRKKYVSVFPRHCTLNVASQSPLPESIAYAAKLHTLIILSKYSSVDPTNLANLLSHMRRLRALGLSSCSIKKLPRSVGKMLHLRYLDLSFNHNLNKLPRAICNLLNLQSLNLNGCRRLQKLPKGIGKLTKLRHLEILWTTSLTYLPKGIASLTLLRTLSRFFGNSGPSSKACNLGDLGKLNQIQGSIVIDGLGDDTDSWGAIKANLKSKKDLLGLELRFSAAGSEGNHKDELLKENDEKILQDLEAPPDLQGLGIFYYRGKSFPSWMMALDKLTHLLLAYCNNCRDLPPLGKLPSLVSLKIQNMSNVKEVGFQFLGIEPKKRDRGQEVSSFPKLQELCFQNMDNWEKWIGIGDNHAKIMPSLLSLSVINCRKIKANPLYIKKENLRYNIIKCPKLERHLGRNKPKTESHPTKEVNLNEAEEEVGPSKDTTRPRFNKTSPIWMRDPESKRLTRIA</sequence>
<feature type="compositionally biased region" description="Basic and acidic residues" evidence="3">
    <location>
        <begin position="877"/>
        <end position="889"/>
    </location>
</feature>
<feature type="region of interest" description="Disordered" evidence="3">
    <location>
        <begin position="877"/>
        <end position="931"/>
    </location>
</feature>
<protein>
    <recommendedName>
        <fullName evidence="9">NB-ARC domain-containing protein</fullName>
    </recommendedName>
</protein>
<feature type="domain" description="Disease resistance protein winged helix" evidence="5">
    <location>
        <begin position="390"/>
        <end position="450"/>
    </location>
</feature>
<dbReference type="InterPro" id="IPR027417">
    <property type="entry name" value="P-loop_NTPase"/>
</dbReference>
<feature type="domain" description="NB-ARC" evidence="4">
    <location>
        <begin position="158"/>
        <end position="317"/>
    </location>
</feature>
<gene>
    <name evidence="7" type="ORF">PIB30_070428</name>
</gene>
<dbReference type="PANTHER" id="PTHR36766">
    <property type="entry name" value="PLANT BROAD-SPECTRUM MILDEW RESISTANCE PROTEIN RPW8"/>
    <property type="match status" value="1"/>
</dbReference>
<organism evidence="7 8">
    <name type="scientific">Stylosanthes scabra</name>
    <dbReference type="NCBI Taxonomy" id="79078"/>
    <lineage>
        <taxon>Eukaryota</taxon>
        <taxon>Viridiplantae</taxon>
        <taxon>Streptophyta</taxon>
        <taxon>Embryophyta</taxon>
        <taxon>Tracheophyta</taxon>
        <taxon>Spermatophyta</taxon>
        <taxon>Magnoliopsida</taxon>
        <taxon>eudicotyledons</taxon>
        <taxon>Gunneridae</taxon>
        <taxon>Pentapetalae</taxon>
        <taxon>rosids</taxon>
        <taxon>fabids</taxon>
        <taxon>Fabales</taxon>
        <taxon>Fabaceae</taxon>
        <taxon>Papilionoideae</taxon>
        <taxon>50 kb inversion clade</taxon>
        <taxon>dalbergioids sensu lato</taxon>
        <taxon>Dalbergieae</taxon>
        <taxon>Pterocarpus clade</taxon>
        <taxon>Stylosanthes</taxon>
    </lineage>
</organism>
<dbReference type="Gene3D" id="3.40.50.300">
    <property type="entry name" value="P-loop containing nucleotide triphosphate hydrolases"/>
    <property type="match status" value="1"/>
</dbReference>
<reference evidence="7 8" key="1">
    <citation type="journal article" date="2023" name="Plants (Basel)">
        <title>Bridging the Gap: Combining Genomics and Transcriptomics Approaches to Understand Stylosanthes scabra, an Orphan Legume from the Brazilian Caatinga.</title>
        <authorList>
            <person name="Ferreira-Neto J.R.C."/>
            <person name="da Silva M.D."/>
            <person name="Binneck E."/>
            <person name="de Melo N.F."/>
            <person name="da Silva R.H."/>
            <person name="de Melo A.L.T.M."/>
            <person name="Pandolfi V."/>
            <person name="Bustamante F.O."/>
            <person name="Brasileiro-Vidal A.C."/>
            <person name="Benko-Iseppon A.M."/>
        </authorList>
    </citation>
    <scope>NUCLEOTIDE SEQUENCE [LARGE SCALE GENOMIC DNA]</scope>
    <source>
        <tissue evidence="7">Leaves</tissue>
    </source>
</reference>
<evidence type="ECO:0000259" key="5">
    <source>
        <dbReference type="Pfam" id="PF23559"/>
    </source>
</evidence>
<evidence type="ECO:0008006" key="9">
    <source>
        <dbReference type="Google" id="ProtNLM"/>
    </source>
</evidence>
<accession>A0ABU6QNW5</accession>
<dbReference type="SUPFAM" id="SSF52058">
    <property type="entry name" value="L domain-like"/>
    <property type="match status" value="1"/>
</dbReference>
<dbReference type="InterPro" id="IPR032675">
    <property type="entry name" value="LRR_dom_sf"/>
</dbReference>
<evidence type="ECO:0000256" key="3">
    <source>
        <dbReference type="SAM" id="MobiDB-lite"/>
    </source>
</evidence>
<keyword evidence="2" id="KW-0611">Plant defense</keyword>
<evidence type="ECO:0000256" key="2">
    <source>
        <dbReference type="ARBA" id="ARBA00022821"/>
    </source>
</evidence>
<dbReference type="Pfam" id="PF23598">
    <property type="entry name" value="LRR_14"/>
    <property type="match status" value="1"/>
</dbReference>
<evidence type="ECO:0000259" key="4">
    <source>
        <dbReference type="Pfam" id="PF00931"/>
    </source>
</evidence>
<feature type="region of interest" description="Disordered" evidence="3">
    <location>
        <begin position="130"/>
        <end position="156"/>
    </location>
</feature>
<evidence type="ECO:0000313" key="8">
    <source>
        <dbReference type="Proteomes" id="UP001341840"/>
    </source>
</evidence>
<proteinExistence type="predicted"/>
<dbReference type="InterPro" id="IPR036388">
    <property type="entry name" value="WH-like_DNA-bd_sf"/>
</dbReference>
<feature type="compositionally biased region" description="Basic and acidic residues" evidence="3">
    <location>
        <begin position="920"/>
        <end position="931"/>
    </location>
</feature>
<dbReference type="Gene3D" id="1.10.10.10">
    <property type="entry name" value="Winged helix-like DNA-binding domain superfamily/Winged helix DNA-binding domain"/>
    <property type="match status" value="1"/>
</dbReference>
<dbReference type="Pfam" id="PF00931">
    <property type="entry name" value="NB-ARC"/>
    <property type="match status" value="1"/>
</dbReference>
<name>A0ABU6QNW5_9FABA</name>
<comment type="caution">
    <text evidence="7">The sequence shown here is derived from an EMBL/GenBank/DDBJ whole genome shotgun (WGS) entry which is preliminary data.</text>
</comment>
<dbReference type="InterPro" id="IPR055414">
    <property type="entry name" value="LRR_R13L4/SHOC2-like"/>
</dbReference>
<dbReference type="PANTHER" id="PTHR36766:SF70">
    <property type="entry name" value="DISEASE RESISTANCE PROTEIN RGA4"/>
    <property type="match status" value="1"/>
</dbReference>
<keyword evidence="1" id="KW-0677">Repeat</keyword>